<dbReference type="Proteomes" id="UP000050949">
    <property type="component" value="Unassembled WGS sequence"/>
</dbReference>
<gene>
    <name evidence="1" type="ORF">FC91_GL002052</name>
</gene>
<reference evidence="1 2" key="1">
    <citation type="journal article" date="2015" name="Genome Announc.">
        <title>Expanding the biotechnology potential of lactobacilli through comparative genomics of 213 strains and associated genera.</title>
        <authorList>
            <person name="Sun Z."/>
            <person name="Harris H.M."/>
            <person name="McCann A."/>
            <person name="Guo C."/>
            <person name="Argimon S."/>
            <person name="Zhang W."/>
            <person name="Yang X."/>
            <person name="Jeffery I.B."/>
            <person name="Cooney J.C."/>
            <person name="Kagawa T.F."/>
            <person name="Liu W."/>
            <person name="Song Y."/>
            <person name="Salvetti E."/>
            <person name="Wrobel A."/>
            <person name="Rasinkangas P."/>
            <person name="Parkhill J."/>
            <person name="Rea M.C."/>
            <person name="O'Sullivan O."/>
            <person name="Ritari J."/>
            <person name="Douillard F.P."/>
            <person name="Paul Ross R."/>
            <person name="Yang R."/>
            <person name="Briner A.E."/>
            <person name="Felis G.E."/>
            <person name="de Vos W.M."/>
            <person name="Barrangou R."/>
            <person name="Klaenhammer T.R."/>
            <person name="Caufield P.W."/>
            <person name="Cui Y."/>
            <person name="Zhang H."/>
            <person name="O'Toole P.W."/>
        </authorList>
    </citation>
    <scope>NUCLEOTIDE SEQUENCE [LARGE SCALE GENOMIC DNA]</scope>
    <source>
        <strain evidence="1 2">DSM 16991</strain>
    </source>
</reference>
<accession>A0A0R1X1B6</accession>
<dbReference type="EMBL" id="AZFW01000160">
    <property type="protein sequence ID" value="KRM23485.1"/>
    <property type="molecule type" value="Genomic_DNA"/>
</dbReference>
<proteinExistence type="predicted"/>
<organism evidence="1 2">
    <name type="scientific">Schleiferilactobacillus harbinensis DSM 16991</name>
    <dbReference type="NCBI Taxonomy" id="1122147"/>
    <lineage>
        <taxon>Bacteria</taxon>
        <taxon>Bacillati</taxon>
        <taxon>Bacillota</taxon>
        <taxon>Bacilli</taxon>
        <taxon>Lactobacillales</taxon>
        <taxon>Lactobacillaceae</taxon>
        <taxon>Schleiferilactobacillus</taxon>
    </lineage>
</organism>
<protein>
    <submittedName>
        <fullName evidence="1">Uncharacterized protein</fullName>
    </submittedName>
</protein>
<dbReference type="OrthoDB" id="1443386at1239"/>
<dbReference type="RefSeq" id="WP_027829437.1">
    <property type="nucleotide sequence ID" value="NZ_AUEH01000061.1"/>
</dbReference>
<dbReference type="AlphaFoldDB" id="A0A0R1X1B6"/>
<dbReference type="eggNOG" id="ENOG5030BJY">
    <property type="taxonomic scope" value="Bacteria"/>
</dbReference>
<sequence length="100" mass="11622">MAQLSRKEATRRMAQYAEQANALPDFAQHYLLFQMVWSKEELAAALTPYITADQIKKWLQPPMFSEHFPLVVIVRPDRPDEIEIDGLRDLYNLSFLAQGK</sequence>
<comment type="caution">
    <text evidence="1">The sequence shown here is derived from an EMBL/GenBank/DDBJ whole genome shotgun (WGS) entry which is preliminary data.</text>
</comment>
<name>A0A0R1X1B6_9LACO</name>
<evidence type="ECO:0000313" key="1">
    <source>
        <dbReference type="EMBL" id="KRM23485.1"/>
    </source>
</evidence>
<dbReference type="PATRIC" id="fig|1122147.4.peg.2121"/>
<evidence type="ECO:0000313" key="2">
    <source>
        <dbReference type="Proteomes" id="UP000050949"/>
    </source>
</evidence>